<dbReference type="OrthoDB" id="6123064at2759"/>
<dbReference type="InterPro" id="IPR036875">
    <property type="entry name" value="Znf_CCHC_sf"/>
</dbReference>
<dbReference type="GO" id="GO:0008270">
    <property type="term" value="F:zinc ion binding"/>
    <property type="evidence" value="ECO:0007669"/>
    <property type="project" value="UniProtKB-KW"/>
</dbReference>
<comment type="caution">
    <text evidence="5">The sequence shown here is derived from an EMBL/GenBank/DDBJ whole genome shotgun (WGS) entry which is preliminary data.</text>
</comment>
<evidence type="ECO:0000256" key="2">
    <source>
        <dbReference type="SAM" id="Coils"/>
    </source>
</evidence>
<sequence length="203" mass="22783">MLMTNEIFQNIRLSSGQAIEDFYCNLVEKAQILSKPEHEVLSKFINGLPDKMAFFVRAGNPTTLQAALTSSKMAEACGYRTEAISTQAIKSETKAVTDSKTEIDDLKDQIKTLTSMVANITVKTNDNQRPNYRRQDYRQGSNYPPRQDSRECYGCRGQGHIHRDCNWTETGPPNKSATCQLCSQQGHTAQFCKTLQQFQSGKG</sequence>
<dbReference type="PROSITE" id="PS50158">
    <property type="entry name" value="ZF_CCHC"/>
    <property type="match status" value="1"/>
</dbReference>
<dbReference type="GO" id="GO:0003676">
    <property type="term" value="F:nucleic acid binding"/>
    <property type="evidence" value="ECO:0007669"/>
    <property type="project" value="InterPro"/>
</dbReference>
<evidence type="ECO:0000256" key="3">
    <source>
        <dbReference type="SAM" id="MobiDB-lite"/>
    </source>
</evidence>
<evidence type="ECO:0000259" key="4">
    <source>
        <dbReference type="PROSITE" id="PS50158"/>
    </source>
</evidence>
<accession>A0A8B6DP25</accession>
<keyword evidence="2" id="KW-0175">Coiled coil</keyword>
<keyword evidence="1" id="KW-0862">Zinc</keyword>
<name>A0A8B6DP25_MYTGA</name>
<proteinExistence type="predicted"/>
<dbReference type="Proteomes" id="UP000596742">
    <property type="component" value="Unassembled WGS sequence"/>
</dbReference>
<organism evidence="5 6">
    <name type="scientific">Mytilus galloprovincialis</name>
    <name type="common">Mediterranean mussel</name>
    <dbReference type="NCBI Taxonomy" id="29158"/>
    <lineage>
        <taxon>Eukaryota</taxon>
        <taxon>Metazoa</taxon>
        <taxon>Spiralia</taxon>
        <taxon>Lophotrochozoa</taxon>
        <taxon>Mollusca</taxon>
        <taxon>Bivalvia</taxon>
        <taxon>Autobranchia</taxon>
        <taxon>Pteriomorphia</taxon>
        <taxon>Mytilida</taxon>
        <taxon>Mytiloidea</taxon>
        <taxon>Mytilidae</taxon>
        <taxon>Mytilinae</taxon>
        <taxon>Mytilus</taxon>
    </lineage>
</organism>
<keyword evidence="6" id="KW-1185">Reference proteome</keyword>
<feature type="coiled-coil region" evidence="2">
    <location>
        <begin position="89"/>
        <end position="123"/>
    </location>
</feature>
<dbReference type="SUPFAM" id="SSF57756">
    <property type="entry name" value="Retrovirus zinc finger-like domains"/>
    <property type="match status" value="1"/>
</dbReference>
<evidence type="ECO:0000256" key="1">
    <source>
        <dbReference type="PROSITE-ProRule" id="PRU00047"/>
    </source>
</evidence>
<dbReference type="InterPro" id="IPR001878">
    <property type="entry name" value="Znf_CCHC"/>
</dbReference>
<dbReference type="AlphaFoldDB" id="A0A8B6DP25"/>
<keyword evidence="1" id="KW-0863">Zinc-finger</keyword>
<dbReference type="Gene3D" id="4.10.60.10">
    <property type="entry name" value="Zinc finger, CCHC-type"/>
    <property type="match status" value="1"/>
</dbReference>
<keyword evidence="1" id="KW-0479">Metal-binding</keyword>
<feature type="region of interest" description="Disordered" evidence="3">
    <location>
        <begin position="126"/>
        <end position="149"/>
    </location>
</feature>
<gene>
    <name evidence="5" type="ORF">MGAL_10B090185</name>
</gene>
<feature type="domain" description="CCHC-type" evidence="4">
    <location>
        <begin position="152"/>
        <end position="165"/>
    </location>
</feature>
<protein>
    <recommendedName>
        <fullName evidence="4">CCHC-type domain-containing protein</fullName>
    </recommendedName>
</protein>
<reference evidence="5" key="1">
    <citation type="submission" date="2018-11" db="EMBL/GenBank/DDBJ databases">
        <authorList>
            <person name="Alioto T."/>
            <person name="Alioto T."/>
        </authorList>
    </citation>
    <scope>NUCLEOTIDE SEQUENCE</scope>
</reference>
<evidence type="ECO:0000313" key="5">
    <source>
        <dbReference type="EMBL" id="VDI22279.1"/>
    </source>
</evidence>
<dbReference type="EMBL" id="UYJE01003765">
    <property type="protein sequence ID" value="VDI22279.1"/>
    <property type="molecule type" value="Genomic_DNA"/>
</dbReference>
<evidence type="ECO:0000313" key="6">
    <source>
        <dbReference type="Proteomes" id="UP000596742"/>
    </source>
</evidence>